<dbReference type="Gene3D" id="1.10.10.10">
    <property type="entry name" value="Winged helix-like DNA-binding domain superfamily/Winged helix DNA-binding domain"/>
    <property type="match status" value="1"/>
</dbReference>
<dbReference type="EMBL" id="CP048877">
    <property type="protein sequence ID" value="QIJ72413.1"/>
    <property type="molecule type" value="Genomic_DNA"/>
</dbReference>
<feature type="domain" description="Heat-inducible transcription repressor HrcA C-terminal" evidence="2">
    <location>
        <begin position="111"/>
        <end position="323"/>
    </location>
</feature>
<dbReference type="Gene3D" id="3.30.450.40">
    <property type="match status" value="1"/>
</dbReference>
<organism evidence="4 5">
    <name type="scientific">Thermosulfuriphilus ammonigenes</name>
    <dbReference type="NCBI Taxonomy" id="1936021"/>
    <lineage>
        <taxon>Bacteria</taxon>
        <taxon>Pseudomonadati</taxon>
        <taxon>Thermodesulfobacteriota</taxon>
        <taxon>Thermodesulfobacteria</taxon>
        <taxon>Thermodesulfobacteriales</taxon>
        <taxon>Thermodesulfobacteriaceae</taxon>
        <taxon>Thermosulfuriphilus</taxon>
    </lineage>
</organism>
<dbReference type="Proteomes" id="UP000502179">
    <property type="component" value="Chromosome"/>
</dbReference>
<dbReference type="PANTHER" id="PTHR34824">
    <property type="entry name" value="HEAT-INDUCIBLE TRANSCRIPTION REPRESSOR HRCA"/>
    <property type="match status" value="1"/>
</dbReference>
<evidence type="ECO:0000259" key="3">
    <source>
        <dbReference type="Pfam" id="PF03444"/>
    </source>
</evidence>
<evidence type="ECO:0000313" key="5">
    <source>
        <dbReference type="Proteomes" id="UP000502179"/>
    </source>
</evidence>
<dbReference type="KEGG" id="tav:G4V39_09085"/>
<dbReference type="InterPro" id="IPR029016">
    <property type="entry name" value="GAF-like_dom_sf"/>
</dbReference>
<dbReference type="InterPro" id="IPR036388">
    <property type="entry name" value="WH-like_DNA-bd_sf"/>
</dbReference>
<evidence type="ECO:0000259" key="2">
    <source>
        <dbReference type="Pfam" id="PF01628"/>
    </source>
</evidence>
<dbReference type="Gene3D" id="3.30.390.60">
    <property type="entry name" value="Heat-inducible transcription repressor hrca homolog, domain 3"/>
    <property type="match status" value="1"/>
</dbReference>
<keyword evidence="5" id="KW-1185">Reference proteome</keyword>
<keyword evidence="1" id="KW-0804">Transcription</keyword>
<dbReference type="SUPFAM" id="SSF46785">
    <property type="entry name" value="Winged helix' DNA-binding domain"/>
    <property type="match status" value="1"/>
</dbReference>
<dbReference type="InterPro" id="IPR023120">
    <property type="entry name" value="WHTH_transcript_rep_HrcA_IDD"/>
</dbReference>
<accession>A0A6G7PYD3</accession>
<name>A0A6G7PYD3_9BACT</name>
<dbReference type="NCBIfam" id="TIGR00331">
    <property type="entry name" value="hrcA"/>
    <property type="match status" value="1"/>
</dbReference>
<dbReference type="GO" id="GO:0003677">
    <property type="term" value="F:DNA binding"/>
    <property type="evidence" value="ECO:0007669"/>
    <property type="project" value="InterPro"/>
</dbReference>
<dbReference type="GO" id="GO:0045892">
    <property type="term" value="P:negative regulation of DNA-templated transcription"/>
    <property type="evidence" value="ECO:0007669"/>
    <property type="project" value="UniProtKB-UniRule"/>
</dbReference>
<dbReference type="PANTHER" id="PTHR34824:SF1">
    <property type="entry name" value="HEAT-INDUCIBLE TRANSCRIPTION REPRESSOR HRCA"/>
    <property type="match status" value="1"/>
</dbReference>
<sequence length="342" mass="38342">MIQIPDLPERAHKILWAVVEIYVQTAEPVGSRAVAKRPEIGCSPATVRNIMADLEELGLLYQPYTSAGRVPTEAGFRYYIRFILQFRRLDSEDLETIEETLSKQPIEDITALLKGASRLLSQLSGHTAVVLSPRVGLENLRHVEFVRLKEGTVLVICVGEAGQVQNRLIELNGDVSQEGLDRFAHYLNEKLERLSLLEAREEILKEMEEEKRLFEGLYQGLVSLKAGEELIVEGSTRLLEHPEFKRLEKLRAVLKALEEKTVLIEILDKCFAAKGVQIFIGSESSLGDLKDIGLIVSPYRKSDHPVGSLGILGPMRMDYARVVPLVEHTAKVLSRLLDKVAL</sequence>
<dbReference type="PIRSF" id="PIRSF005485">
    <property type="entry name" value="HrcA"/>
    <property type="match status" value="1"/>
</dbReference>
<dbReference type="AlphaFoldDB" id="A0A6G7PYD3"/>
<dbReference type="HAMAP" id="MF_00081">
    <property type="entry name" value="HrcA"/>
    <property type="match status" value="1"/>
</dbReference>
<feature type="domain" description="Winged helix-turn-helix transcription repressor HrcA DNA-binding" evidence="3">
    <location>
        <begin position="10"/>
        <end position="73"/>
    </location>
</feature>
<dbReference type="InterPro" id="IPR005104">
    <property type="entry name" value="WHTH_HrcA_DNA-bd"/>
</dbReference>
<dbReference type="InterPro" id="IPR021153">
    <property type="entry name" value="HrcA_C"/>
</dbReference>
<dbReference type="Pfam" id="PF01628">
    <property type="entry name" value="HrcA"/>
    <property type="match status" value="1"/>
</dbReference>
<keyword evidence="1" id="KW-0346">Stress response</keyword>
<dbReference type="InterPro" id="IPR036390">
    <property type="entry name" value="WH_DNA-bd_sf"/>
</dbReference>
<reference evidence="4 5" key="1">
    <citation type="submission" date="2020-02" db="EMBL/GenBank/DDBJ databases">
        <title>Genome analysis of Thermosulfuriphilus ammonigenes ST65T, an anaerobic thermophilic chemolithoautotrophic bacterium isolated from a deep-sea hydrothermal vent.</title>
        <authorList>
            <person name="Slobodkina G."/>
            <person name="Allioux M."/>
            <person name="Merkel A."/>
            <person name="Alain K."/>
            <person name="Jebbar M."/>
            <person name="Slobodkin A."/>
        </authorList>
    </citation>
    <scope>NUCLEOTIDE SEQUENCE [LARGE SCALE GENOMIC DNA]</scope>
    <source>
        <strain evidence="4 5">ST65</strain>
    </source>
</reference>
<dbReference type="InterPro" id="IPR002571">
    <property type="entry name" value="HrcA"/>
</dbReference>
<dbReference type="Pfam" id="PF03444">
    <property type="entry name" value="WHD_HrcA"/>
    <property type="match status" value="1"/>
</dbReference>
<comment type="function">
    <text evidence="1">Negative regulator of class I heat shock genes (grpE-dnaK-dnaJ and groELS operons). Prevents heat-shock induction of these operons.</text>
</comment>
<evidence type="ECO:0000313" key="4">
    <source>
        <dbReference type="EMBL" id="QIJ72413.1"/>
    </source>
</evidence>
<comment type="similarity">
    <text evidence="1">Belongs to the HrcA family.</text>
</comment>
<evidence type="ECO:0000256" key="1">
    <source>
        <dbReference type="HAMAP-Rule" id="MF_00081"/>
    </source>
</evidence>
<gene>
    <name evidence="1 4" type="primary">hrcA</name>
    <name evidence="4" type="ORF">G4V39_09085</name>
</gene>
<proteinExistence type="inferred from homology"/>
<dbReference type="RefSeq" id="WP_166032630.1">
    <property type="nucleotide sequence ID" value="NZ_CP048877.1"/>
</dbReference>
<dbReference type="SUPFAM" id="SSF55781">
    <property type="entry name" value="GAF domain-like"/>
    <property type="match status" value="1"/>
</dbReference>
<protein>
    <recommendedName>
        <fullName evidence="1">Heat-inducible transcription repressor HrcA</fullName>
    </recommendedName>
</protein>
<keyword evidence="1" id="KW-0805">Transcription regulation</keyword>
<keyword evidence="1" id="KW-0678">Repressor</keyword>